<reference evidence="2 3" key="1">
    <citation type="journal article" date="2018" name="Sci. Rep.">
        <title>Comparative analysis of the Pocillopora damicornis genome highlights role of immune system in coral evolution.</title>
        <authorList>
            <person name="Cunning R."/>
            <person name="Bay R.A."/>
            <person name="Gillette P."/>
            <person name="Baker A.C."/>
            <person name="Traylor-Knowles N."/>
        </authorList>
    </citation>
    <scope>NUCLEOTIDE SEQUENCE [LARGE SCALE GENOMIC DNA]</scope>
    <source>
        <strain evidence="2">RSMAS</strain>
        <tissue evidence="2">Whole animal</tissue>
    </source>
</reference>
<dbReference type="STRING" id="46731.A0A3M6TUX2"/>
<name>A0A3M6TUX2_POCDA</name>
<dbReference type="AlphaFoldDB" id="A0A3M6TUX2"/>
<proteinExistence type="predicted"/>
<keyword evidence="3" id="KW-1185">Reference proteome</keyword>
<accession>A0A3M6TUX2</accession>
<comment type="caution">
    <text evidence="2">The sequence shown here is derived from an EMBL/GenBank/DDBJ whole genome shotgun (WGS) entry which is preliminary data.</text>
</comment>
<dbReference type="PANTHER" id="PTHR47510:SF3">
    <property type="entry name" value="ENDO_EXONUCLEASE_PHOSPHATASE DOMAIN-CONTAINING PROTEIN"/>
    <property type="match status" value="1"/>
</dbReference>
<gene>
    <name evidence="2" type="ORF">pdam_00011502</name>
</gene>
<dbReference type="InterPro" id="IPR000477">
    <property type="entry name" value="RT_dom"/>
</dbReference>
<dbReference type="EMBL" id="RCHS01002905">
    <property type="protein sequence ID" value="RMX45054.1"/>
    <property type="molecule type" value="Genomic_DNA"/>
</dbReference>
<protein>
    <recommendedName>
        <fullName evidence="1">Reverse transcriptase domain-containing protein</fullName>
    </recommendedName>
</protein>
<dbReference type="PANTHER" id="PTHR47510">
    <property type="entry name" value="REVERSE TRANSCRIPTASE DOMAIN-CONTAINING PROTEIN"/>
    <property type="match status" value="1"/>
</dbReference>
<feature type="domain" description="Reverse transcriptase" evidence="1">
    <location>
        <begin position="91"/>
        <end position="184"/>
    </location>
</feature>
<dbReference type="Pfam" id="PF00078">
    <property type="entry name" value="RVT_1"/>
    <property type="match status" value="1"/>
</dbReference>
<organism evidence="2 3">
    <name type="scientific">Pocillopora damicornis</name>
    <name type="common">Cauliflower coral</name>
    <name type="synonym">Millepora damicornis</name>
    <dbReference type="NCBI Taxonomy" id="46731"/>
    <lineage>
        <taxon>Eukaryota</taxon>
        <taxon>Metazoa</taxon>
        <taxon>Cnidaria</taxon>
        <taxon>Anthozoa</taxon>
        <taxon>Hexacorallia</taxon>
        <taxon>Scleractinia</taxon>
        <taxon>Astrocoeniina</taxon>
        <taxon>Pocilloporidae</taxon>
        <taxon>Pocillopora</taxon>
    </lineage>
</organism>
<evidence type="ECO:0000313" key="2">
    <source>
        <dbReference type="EMBL" id="RMX45054.1"/>
    </source>
</evidence>
<dbReference type="Proteomes" id="UP000275408">
    <property type="component" value="Unassembled WGS sequence"/>
</dbReference>
<evidence type="ECO:0000259" key="1">
    <source>
        <dbReference type="Pfam" id="PF00078"/>
    </source>
</evidence>
<evidence type="ECO:0000313" key="3">
    <source>
        <dbReference type="Proteomes" id="UP000275408"/>
    </source>
</evidence>
<sequence length="191" mass="21810">MSLILICYLASKLLRRRHKEFLSKINTNKSHDVDNLPAPILCLCAKELSIPLAYLFNLSLKSVKVPDLWKSANITPVHQSDSKELVKKNSLISLLPITAECLEQIVHTAVYKHISRYLTEWQHGFVKGRSCETQLVLTQHQRAAVLDERCQIDVTFFDFSRAFESVSHQLLLQKLCSFGISGSLLHRCESY</sequence>